<reference evidence="9 10" key="1">
    <citation type="journal article" date="2023" name="G3 (Bethesda)">
        <title>A chromosome-length genome assembly and annotation of blackberry (Rubus argutus, cv. 'Hillquist').</title>
        <authorList>
            <person name="Bruna T."/>
            <person name="Aryal R."/>
            <person name="Dudchenko O."/>
            <person name="Sargent D.J."/>
            <person name="Mead D."/>
            <person name="Buti M."/>
            <person name="Cavallini A."/>
            <person name="Hytonen T."/>
            <person name="Andres J."/>
            <person name="Pham M."/>
            <person name="Weisz D."/>
            <person name="Mascagni F."/>
            <person name="Usai G."/>
            <person name="Natali L."/>
            <person name="Bassil N."/>
            <person name="Fernandez G.E."/>
            <person name="Lomsadze A."/>
            <person name="Armour M."/>
            <person name="Olukolu B."/>
            <person name="Poorten T."/>
            <person name="Britton C."/>
            <person name="Davik J."/>
            <person name="Ashrafi H."/>
            <person name="Aiden E.L."/>
            <person name="Borodovsky M."/>
            <person name="Worthington M."/>
        </authorList>
    </citation>
    <scope>NUCLEOTIDE SEQUENCE [LARGE SCALE GENOMIC DNA]</scope>
    <source>
        <strain evidence="9">PI 553951</strain>
    </source>
</reference>
<dbReference type="PANTHER" id="PTHR47764">
    <property type="entry name" value="UBIQUITIN-LIKE-SPECIFIC PROTEASE 2B-RELATED"/>
    <property type="match status" value="1"/>
</dbReference>
<dbReference type="Proteomes" id="UP001457282">
    <property type="component" value="Unassembled WGS sequence"/>
</dbReference>
<keyword evidence="3" id="KW-0833">Ubl conjugation pathway</keyword>
<keyword evidence="2" id="KW-0645">Protease</keyword>
<feature type="compositionally biased region" description="Low complexity" evidence="7">
    <location>
        <begin position="195"/>
        <end position="205"/>
    </location>
</feature>
<keyword evidence="10" id="KW-1185">Reference proteome</keyword>
<dbReference type="InterPro" id="IPR057375">
    <property type="entry name" value="ULP2A/B_PH"/>
</dbReference>
<evidence type="ECO:0000256" key="4">
    <source>
        <dbReference type="ARBA" id="ARBA00022801"/>
    </source>
</evidence>
<dbReference type="FunFam" id="3.30.310.130:FF:000006">
    <property type="entry name" value="Probable ubiquitin-like-specific protease 2B"/>
    <property type="match status" value="1"/>
</dbReference>
<feature type="compositionally biased region" description="Polar residues" evidence="7">
    <location>
        <begin position="952"/>
        <end position="962"/>
    </location>
</feature>
<evidence type="ECO:0000313" key="9">
    <source>
        <dbReference type="EMBL" id="KAK9930278.1"/>
    </source>
</evidence>
<protein>
    <recommendedName>
        <fullName evidence="8">Ubiquitin-like protease family profile domain-containing protein</fullName>
    </recommendedName>
</protein>
<dbReference type="AlphaFoldDB" id="A0AAW1X089"/>
<feature type="compositionally biased region" description="Polar residues" evidence="7">
    <location>
        <begin position="208"/>
        <end position="220"/>
    </location>
</feature>
<evidence type="ECO:0000256" key="5">
    <source>
        <dbReference type="ARBA" id="ARBA00022807"/>
    </source>
</evidence>
<evidence type="ECO:0000313" key="10">
    <source>
        <dbReference type="Proteomes" id="UP001457282"/>
    </source>
</evidence>
<dbReference type="GO" id="GO:0006508">
    <property type="term" value="P:proteolysis"/>
    <property type="evidence" value="ECO:0007669"/>
    <property type="project" value="UniProtKB-KW"/>
</dbReference>
<feature type="region of interest" description="Disordered" evidence="7">
    <location>
        <begin position="942"/>
        <end position="965"/>
    </location>
</feature>
<dbReference type="Pfam" id="PF02902">
    <property type="entry name" value="Peptidase_C48"/>
    <property type="match status" value="1"/>
</dbReference>
<dbReference type="GO" id="GO:0008234">
    <property type="term" value="F:cysteine-type peptidase activity"/>
    <property type="evidence" value="ECO:0007669"/>
    <property type="project" value="UniProtKB-KW"/>
</dbReference>
<dbReference type="Pfam" id="PF25352">
    <property type="entry name" value="PH_ULP"/>
    <property type="match status" value="1"/>
</dbReference>
<feature type="compositionally biased region" description="Basic and acidic residues" evidence="7">
    <location>
        <begin position="884"/>
        <end position="894"/>
    </location>
</feature>
<dbReference type="InterPro" id="IPR038765">
    <property type="entry name" value="Papain-like_cys_pep_sf"/>
</dbReference>
<evidence type="ECO:0000256" key="3">
    <source>
        <dbReference type="ARBA" id="ARBA00022786"/>
    </source>
</evidence>
<comment type="function">
    <text evidence="6">Protease that catalyzes two essential functions in the SUMO pathway: processing of full-length SUMOs to their mature forms and deconjugation of SUMO from targeted proteins.</text>
</comment>
<evidence type="ECO:0000256" key="6">
    <source>
        <dbReference type="ARBA" id="ARBA00057729"/>
    </source>
</evidence>
<evidence type="ECO:0000256" key="7">
    <source>
        <dbReference type="SAM" id="MobiDB-lite"/>
    </source>
</evidence>
<dbReference type="InterPro" id="IPR003653">
    <property type="entry name" value="Peptidase_C48_C"/>
</dbReference>
<name>A0AAW1X089_RUBAR</name>
<comment type="caution">
    <text evidence="9">The sequence shown here is derived from an EMBL/GenBank/DDBJ whole genome shotgun (WGS) entry which is preliminary data.</text>
</comment>
<organism evidence="9 10">
    <name type="scientific">Rubus argutus</name>
    <name type="common">Southern blackberry</name>
    <dbReference type="NCBI Taxonomy" id="59490"/>
    <lineage>
        <taxon>Eukaryota</taxon>
        <taxon>Viridiplantae</taxon>
        <taxon>Streptophyta</taxon>
        <taxon>Embryophyta</taxon>
        <taxon>Tracheophyta</taxon>
        <taxon>Spermatophyta</taxon>
        <taxon>Magnoliopsida</taxon>
        <taxon>eudicotyledons</taxon>
        <taxon>Gunneridae</taxon>
        <taxon>Pentapetalae</taxon>
        <taxon>rosids</taxon>
        <taxon>fabids</taxon>
        <taxon>Rosales</taxon>
        <taxon>Rosaceae</taxon>
        <taxon>Rosoideae</taxon>
        <taxon>Rosoideae incertae sedis</taxon>
        <taxon>Rubus</taxon>
    </lineage>
</organism>
<dbReference type="Gene3D" id="3.30.310.130">
    <property type="entry name" value="Ubiquitin-related"/>
    <property type="match status" value="1"/>
</dbReference>
<keyword evidence="4" id="KW-0378">Hydrolase</keyword>
<dbReference type="SUPFAM" id="SSF54001">
    <property type="entry name" value="Cysteine proteinases"/>
    <property type="match status" value="1"/>
</dbReference>
<proteinExistence type="inferred from homology"/>
<dbReference type="EMBL" id="JBEDUW010000005">
    <property type="protein sequence ID" value="KAK9930278.1"/>
    <property type="molecule type" value="Genomic_DNA"/>
</dbReference>
<evidence type="ECO:0000256" key="2">
    <source>
        <dbReference type="ARBA" id="ARBA00022670"/>
    </source>
</evidence>
<feature type="region of interest" description="Disordered" evidence="7">
    <location>
        <begin position="171"/>
        <end position="245"/>
    </location>
</feature>
<keyword evidence="5" id="KW-0788">Thiol protease</keyword>
<dbReference type="PANTHER" id="PTHR47764:SF2">
    <property type="entry name" value="UBIQUITIN-LIKE PROTEASE FAMILY PROFILE DOMAIN-CONTAINING PROTEIN"/>
    <property type="match status" value="1"/>
</dbReference>
<accession>A0AAW1X089</accession>
<evidence type="ECO:0000259" key="8">
    <source>
        <dbReference type="PROSITE" id="PS50600"/>
    </source>
</evidence>
<gene>
    <name evidence="9" type="ORF">M0R45_027319</name>
</gene>
<comment type="similarity">
    <text evidence="1">Belongs to the peptidase C48 family.</text>
</comment>
<feature type="domain" description="Ubiquitin-like protease family profile" evidence="8">
    <location>
        <begin position="427"/>
        <end position="621"/>
    </location>
</feature>
<feature type="region of interest" description="Disordered" evidence="7">
    <location>
        <begin position="986"/>
        <end position="1032"/>
    </location>
</feature>
<dbReference type="PROSITE" id="PS50600">
    <property type="entry name" value="ULP_PROTEASE"/>
    <property type="match status" value="1"/>
</dbReference>
<sequence length="1032" mass="114966">MTRRGIEVYDFNEEDEYPDQVEKFSGKFKNPSRDDHRNLKAEFLEPGSKEANVQAKEISSITCVDVGAIDTDHSCKNAISHSPLEKIEEKLATKKNHLKLDVATESKCLSHEQHSDLNIVISIPSVGVEAVNRDHCFDSAILHSHPGTMEDDLSMKKDDLELDAATQSKFFSHEQQSELDDNGCRNFLSEPERGSSNASSPSPRKSQFDCSLTVSPSSNKPADVMSDADEITSDSPSSPLSPIEEDGVSLGTYELGHCPGNFEMDNINMTVVLYPDYVVYRDSYCTGAQQLTFSHSFIKISCLAPSENDETLSFEWGVDDLVSVECQWFQNAEFVMIKLRVLSKDAARDDDALGTSGIEEFKIGVVEPNWSQQQEKIACLNDKYLDILDPVQISAEADDSLGQKHHFPNFDEDFETVVYPEGDPDAVSISKRDVDLLQPEIFINDTLIDFYIKYLENRIQPEEKHRFYFFNSFFFRKLADLDKDPSSVSGGRAAFQRVRKWTRKVDLFEKDYIFIPVNFNLHWTLIVICHPGEVPRYKVEDSGKSVKVPCILHLDSLKGSHTGLKNHVQSYLWEEWKEKKKESSEEISSNFHNLRFLSLELPQQENSYDCGLFLLHYLELFLEEAPATFNPFDINKFSTFLSANWFLPSEASLKRTLIQRLIFELLEKSLSGRRSSPAIACQENISSSQADQGIEMTLLPTSSLRGSECVSDAGLVLREFFQSGDTTGSLFGQYQSFEQKSPFYHPNGATPPVEEGTQAGEQFTYLAVGDTGFQEISGITSQTCGIPCSLKSYGAETSYDLGITEQAPNGNIDASPERSVCASDHSEGIEIIENCAVGEDLGSSQKEEMDIQNYPALECVMCVVDGLVSGLVEMQSASVIEEGSQDHEEVHDGQENGGPSQKEERNVQTYPSTENVACLAEGLVSGSGKMQSTCIIEESSLDQKKVHDGNENGVSLPSSQEISDIPMHEDADRVGNGTISCDDVQVFDDGLVDESQEPKLQDPESQDPESQEQRAAKKMRLTPPVEGEKCVT</sequence>
<evidence type="ECO:0000256" key="1">
    <source>
        <dbReference type="ARBA" id="ARBA00005234"/>
    </source>
</evidence>
<feature type="region of interest" description="Disordered" evidence="7">
    <location>
        <begin position="881"/>
        <end position="910"/>
    </location>
</feature>
<dbReference type="Gene3D" id="1.10.418.20">
    <property type="match status" value="1"/>
</dbReference>